<dbReference type="InterPro" id="IPR001123">
    <property type="entry name" value="LeuE-type"/>
</dbReference>
<dbReference type="KEGG" id="mfeu:H1D33_15835"/>
<dbReference type="GO" id="GO:0015171">
    <property type="term" value="F:amino acid transmembrane transporter activity"/>
    <property type="evidence" value="ECO:0007669"/>
    <property type="project" value="TreeGrafter"/>
</dbReference>
<sequence length="211" mass="21156">MTIAQVLAFAGVVALGAMSPGPDFAVVTRRAALAGRAHGMATATGVTAGVLAWAVAATTGVAALVAAAGVAFTVVKLVGAGYLVLLGVGALRSSWRPRHRRPEPDAVPAAGPGLWGAFRDGLLCNALNPKAAIFFVALLPQFLPADAGLVPLLTLSLIAVVVTAVWFLTVANLVAAAHGLLSRPAVRRAVDGVSGTVLLGLGVRLVFTTAG</sequence>
<accession>A0A7L6BEJ2</accession>
<organism evidence="7 8">
    <name type="scientific">Micromonospora robiginosa</name>
    <dbReference type="NCBI Taxonomy" id="2749844"/>
    <lineage>
        <taxon>Bacteria</taxon>
        <taxon>Bacillati</taxon>
        <taxon>Actinomycetota</taxon>
        <taxon>Actinomycetes</taxon>
        <taxon>Micromonosporales</taxon>
        <taxon>Micromonosporaceae</taxon>
        <taxon>Micromonospora</taxon>
    </lineage>
</organism>
<dbReference type="AlphaFoldDB" id="A0A7L6BEJ2"/>
<gene>
    <name evidence="7" type="ORF">H1D33_15835</name>
</gene>
<evidence type="ECO:0000313" key="8">
    <source>
        <dbReference type="Proteomes" id="UP000510844"/>
    </source>
</evidence>
<protein>
    <submittedName>
        <fullName evidence="7">LysE family translocator</fullName>
    </submittedName>
</protein>
<keyword evidence="5 6" id="KW-0472">Membrane</keyword>
<name>A0A7L6BEJ2_9ACTN</name>
<evidence type="ECO:0000256" key="3">
    <source>
        <dbReference type="ARBA" id="ARBA00022692"/>
    </source>
</evidence>
<evidence type="ECO:0000256" key="5">
    <source>
        <dbReference type="ARBA" id="ARBA00023136"/>
    </source>
</evidence>
<evidence type="ECO:0000256" key="2">
    <source>
        <dbReference type="ARBA" id="ARBA00022475"/>
    </source>
</evidence>
<comment type="subcellular location">
    <subcellularLocation>
        <location evidence="1">Cell membrane</location>
        <topology evidence="1">Multi-pass membrane protein</topology>
    </subcellularLocation>
</comment>
<keyword evidence="2" id="KW-1003">Cell membrane</keyword>
<dbReference type="GO" id="GO:0005886">
    <property type="term" value="C:plasma membrane"/>
    <property type="evidence" value="ECO:0007669"/>
    <property type="project" value="UniProtKB-SubCell"/>
</dbReference>
<evidence type="ECO:0000313" key="7">
    <source>
        <dbReference type="EMBL" id="QLQ40372.2"/>
    </source>
</evidence>
<dbReference type="Pfam" id="PF01810">
    <property type="entry name" value="LysE"/>
    <property type="match status" value="1"/>
</dbReference>
<dbReference type="Proteomes" id="UP000510844">
    <property type="component" value="Chromosome"/>
</dbReference>
<feature type="transmembrane region" description="Helical" evidence="6">
    <location>
        <begin position="61"/>
        <end position="91"/>
    </location>
</feature>
<dbReference type="PANTHER" id="PTHR30086">
    <property type="entry name" value="ARGININE EXPORTER PROTEIN ARGO"/>
    <property type="match status" value="1"/>
</dbReference>
<evidence type="ECO:0000256" key="4">
    <source>
        <dbReference type="ARBA" id="ARBA00022989"/>
    </source>
</evidence>
<reference evidence="8" key="1">
    <citation type="submission" date="2020-07" db="EMBL/GenBank/DDBJ databases">
        <title>A new Micromonospora strain with potent antibiotic activity isolated from the microbiome of a mid-Atlantic deep-sea sponge.</title>
        <authorList>
            <person name="Back C.R."/>
            <person name="Stennett H.L."/>
            <person name="Williams S.E."/>
            <person name="Wang L."/>
            <person name="Ojeda Gomez J."/>
            <person name="Abdulle O.M."/>
            <person name="Duffy T."/>
            <person name="Hendry K.R."/>
            <person name="Powell D."/>
            <person name="Stach J.E."/>
            <person name="Essex-Lopresti A.E."/>
            <person name="Willis C.L."/>
            <person name="Curnow P."/>
            <person name="Race P.R."/>
        </authorList>
    </citation>
    <scope>NUCLEOTIDE SEQUENCE [LARGE SCALE GENOMIC DNA]</scope>
    <source>
        <strain evidence="8">28ISP2-46</strain>
    </source>
</reference>
<dbReference type="EMBL" id="CP059322">
    <property type="protein sequence ID" value="QLQ40372.2"/>
    <property type="molecule type" value="Genomic_DNA"/>
</dbReference>
<dbReference type="PANTHER" id="PTHR30086:SF20">
    <property type="entry name" value="ARGININE EXPORTER PROTEIN ARGO-RELATED"/>
    <property type="match status" value="1"/>
</dbReference>
<dbReference type="RefSeq" id="WP_246412105.1">
    <property type="nucleotide sequence ID" value="NZ_CP059322.2"/>
</dbReference>
<evidence type="ECO:0000256" key="6">
    <source>
        <dbReference type="SAM" id="Phobius"/>
    </source>
</evidence>
<keyword evidence="8" id="KW-1185">Reference proteome</keyword>
<feature type="transmembrane region" description="Helical" evidence="6">
    <location>
        <begin position="149"/>
        <end position="177"/>
    </location>
</feature>
<keyword evidence="3 6" id="KW-0812">Transmembrane</keyword>
<proteinExistence type="predicted"/>
<reference evidence="7 8" key="2">
    <citation type="journal article" date="2021" name="Mar. Drugs">
        <title>A New Micromonospora Strain with Antibiotic Activity Isolated from the Microbiome of a Mid-Atlantic Deep-Sea Sponge.</title>
        <authorList>
            <person name="Back C.R."/>
            <person name="Stennett H.L."/>
            <person name="Williams S.E."/>
            <person name="Wang L."/>
            <person name="Ojeda Gomez J."/>
            <person name="Abdulle O.M."/>
            <person name="Duffy T."/>
            <person name="Neal C."/>
            <person name="Mantell J."/>
            <person name="Jepson M.A."/>
            <person name="Hendry K.R."/>
            <person name="Powell D."/>
            <person name="Stach J.E.M."/>
            <person name="Essex-Lopresti A.E."/>
            <person name="Willis C.L."/>
            <person name="Curnow P."/>
            <person name="Race P.R."/>
        </authorList>
    </citation>
    <scope>NUCLEOTIDE SEQUENCE [LARGE SCALE GENOMIC DNA]</scope>
    <source>
        <strain evidence="7 8">28ISP2-46</strain>
    </source>
</reference>
<dbReference type="PIRSF" id="PIRSF006324">
    <property type="entry name" value="LeuE"/>
    <property type="match status" value="1"/>
</dbReference>
<evidence type="ECO:0000256" key="1">
    <source>
        <dbReference type="ARBA" id="ARBA00004651"/>
    </source>
</evidence>
<feature type="transmembrane region" description="Helical" evidence="6">
    <location>
        <begin position="189"/>
        <end position="207"/>
    </location>
</feature>
<keyword evidence="4 6" id="KW-1133">Transmembrane helix</keyword>